<dbReference type="CDD" id="cd10227">
    <property type="entry name" value="ASKHA_NBD_ParM-like"/>
    <property type="match status" value="1"/>
</dbReference>
<proteinExistence type="predicted"/>
<dbReference type="Pfam" id="PF17989">
    <property type="entry name" value="ALP_N"/>
    <property type="match status" value="1"/>
</dbReference>
<dbReference type="AlphaFoldDB" id="E6TVE6"/>
<gene>
    <name evidence="2" type="ordered locus">Bcell_2708</name>
</gene>
<evidence type="ECO:0000259" key="1">
    <source>
        <dbReference type="Pfam" id="PF17989"/>
    </source>
</evidence>
<dbReference type="eggNOG" id="ENOG50307WW">
    <property type="taxonomic scope" value="Bacteria"/>
</dbReference>
<dbReference type="SUPFAM" id="SSF53067">
    <property type="entry name" value="Actin-like ATPase domain"/>
    <property type="match status" value="1"/>
</dbReference>
<dbReference type="HOGENOM" id="CLU_969254_0_0_9"/>
<dbReference type="STRING" id="649639.Bcell_2708"/>
<accession>E6TVE6</accession>
<dbReference type="Proteomes" id="UP000001401">
    <property type="component" value="Chromosome"/>
</dbReference>
<reference evidence="2 3" key="1">
    <citation type="submission" date="2010-12" db="EMBL/GenBank/DDBJ databases">
        <title>Complete sequence of Bacillus cellulosilyticus DSM 2522.</title>
        <authorList>
            <consortium name="US DOE Joint Genome Institute"/>
            <person name="Lucas S."/>
            <person name="Copeland A."/>
            <person name="Lapidus A."/>
            <person name="Cheng J.-F."/>
            <person name="Bruce D."/>
            <person name="Goodwin L."/>
            <person name="Pitluck S."/>
            <person name="Chertkov O."/>
            <person name="Detter J.C."/>
            <person name="Han C."/>
            <person name="Tapia R."/>
            <person name="Land M."/>
            <person name="Hauser L."/>
            <person name="Jeffries C."/>
            <person name="Kyrpides N."/>
            <person name="Ivanova N."/>
            <person name="Mikhailova N."/>
            <person name="Brumm P."/>
            <person name="Mead D."/>
            <person name="Woyke T."/>
        </authorList>
    </citation>
    <scope>NUCLEOTIDE SEQUENCE [LARGE SCALE GENOMIC DNA]</scope>
    <source>
        <strain evidence="3">ATCC 21833 / DSM 2522 / FERM P-1141 / JCM 9156 / N-4</strain>
    </source>
</reference>
<evidence type="ECO:0000313" key="3">
    <source>
        <dbReference type="Proteomes" id="UP000001401"/>
    </source>
</evidence>
<dbReference type="OrthoDB" id="2677727at2"/>
<keyword evidence="3" id="KW-1185">Reference proteome</keyword>
<feature type="domain" description="Actin-like protein N-terminal" evidence="1">
    <location>
        <begin position="4"/>
        <end position="145"/>
    </location>
</feature>
<dbReference type="Gene3D" id="3.30.420.40">
    <property type="match status" value="1"/>
</dbReference>
<dbReference type="InterPro" id="IPR040607">
    <property type="entry name" value="ALP_N"/>
</dbReference>
<dbReference type="KEGG" id="bco:Bcell_2708"/>
<protein>
    <recommendedName>
        <fullName evidence="1">Actin-like protein N-terminal domain-containing protein</fullName>
    </recommendedName>
</protein>
<name>E6TVE6_EVAC2</name>
<sequence length="232" mass="25796">MIVGFDWGNRFAKIMCELGIAKFSSAIGEYWDRNLENVHGEDDMIFEYRNRKGFAGSLAENESDFGSSIMGDSKAHEDALIRLLLGLHRCGDNLHFKIVVGQPISKHNPEEKTAIKQMIKGKHTITVNGITKTFWIDECEVAAEGGAAFWSAPVDGKLRIIDVGSGTVNCASLNNKRYINKDSFTLPFGMETIRTSDLNELARGIYSHTSKRWNTSDHVLLVGGVSKELLSR</sequence>
<dbReference type="EMBL" id="CP002394">
    <property type="protein sequence ID" value="ADU30963.1"/>
    <property type="molecule type" value="Genomic_DNA"/>
</dbReference>
<evidence type="ECO:0000313" key="2">
    <source>
        <dbReference type="EMBL" id="ADU30963.1"/>
    </source>
</evidence>
<dbReference type="RefSeq" id="WP_013489296.1">
    <property type="nucleotide sequence ID" value="NC_014829.1"/>
</dbReference>
<dbReference type="InterPro" id="IPR043129">
    <property type="entry name" value="ATPase_NBD"/>
</dbReference>
<organism evidence="2 3">
    <name type="scientific">Evansella cellulosilytica (strain ATCC 21833 / DSM 2522 / FERM P-1141 / JCM 9156 / N-4)</name>
    <name type="common">Bacillus cellulosilyticus</name>
    <dbReference type="NCBI Taxonomy" id="649639"/>
    <lineage>
        <taxon>Bacteria</taxon>
        <taxon>Bacillati</taxon>
        <taxon>Bacillota</taxon>
        <taxon>Bacilli</taxon>
        <taxon>Bacillales</taxon>
        <taxon>Bacillaceae</taxon>
        <taxon>Evansella</taxon>
    </lineage>
</organism>